<comment type="caution">
    <text evidence="13">The sequence shown here is derived from an EMBL/GenBank/DDBJ whole genome shotgun (WGS) entry which is preliminary data.</text>
</comment>
<dbReference type="NCBIfam" id="TIGR00562">
    <property type="entry name" value="proto_IX_ox"/>
    <property type="match status" value="1"/>
</dbReference>
<comment type="pathway">
    <text evidence="2 11">Porphyrin-containing compound metabolism; protoporphyrin-IX biosynthesis; protoporphyrin-IX from protoporphyrinogen-IX: step 1/1.</text>
</comment>
<comment type="cofactor">
    <cofactor evidence="11">
        <name>FAD</name>
        <dbReference type="ChEBI" id="CHEBI:57692"/>
    </cofactor>
    <text evidence="11">Binds 1 FAD per subunit.</text>
</comment>
<evidence type="ECO:0000256" key="3">
    <source>
        <dbReference type="ARBA" id="ARBA00010551"/>
    </source>
</evidence>
<dbReference type="SUPFAM" id="SSF54373">
    <property type="entry name" value="FAD-linked reductases, C-terminal domain"/>
    <property type="match status" value="1"/>
</dbReference>
<evidence type="ECO:0000256" key="10">
    <source>
        <dbReference type="ARBA" id="ARBA00047554"/>
    </source>
</evidence>
<dbReference type="EC" id="1.3.3.4" evidence="4 11"/>
<evidence type="ECO:0000256" key="5">
    <source>
        <dbReference type="ARBA" id="ARBA00022630"/>
    </source>
</evidence>
<keyword evidence="8 11" id="KW-0350">Heme biosynthesis</keyword>
<evidence type="ECO:0000256" key="4">
    <source>
        <dbReference type="ARBA" id="ARBA00012867"/>
    </source>
</evidence>
<dbReference type="InterPro" id="IPR002937">
    <property type="entry name" value="Amino_oxidase"/>
</dbReference>
<evidence type="ECO:0000256" key="11">
    <source>
        <dbReference type="RuleBase" id="RU367069"/>
    </source>
</evidence>
<dbReference type="GO" id="GO:0004729">
    <property type="term" value="F:oxygen-dependent protoporphyrinogen oxidase activity"/>
    <property type="evidence" value="ECO:0007669"/>
    <property type="project" value="UniProtKB-UniRule"/>
</dbReference>
<evidence type="ECO:0000256" key="6">
    <source>
        <dbReference type="ARBA" id="ARBA00022827"/>
    </source>
</evidence>
<protein>
    <recommendedName>
        <fullName evidence="4 11">Protoporphyrinogen oxidase</fullName>
        <ecNumber evidence="4 11">1.3.3.4</ecNumber>
    </recommendedName>
</protein>
<keyword evidence="6 11" id="KW-0274">FAD</keyword>
<organism evidence="13 14">
    <name type="scientific">Dispira parvispora</name>
    <dbReference type="NCBI Taxonomy" id="1520584"/>
    <lineage>
        <taxon>Eukaryota</taxon>
        <taxon>Fungi</taxon>
        <taxon>Fungi incertae sedis</taxon>
        <taxon>Zoopagomycota</taxon>
        <taxon>Kickxellomycotina</taxon>
        <taxon>Dimargaritomycetes</taxon>
        <taxon>Dimargaritales</taxon>
        <taxon>Dimargaritaceae</taxon>
        <taxon>Dispira</taxon>
    </lineage>
</organism>
<dbReference type="InterPro" id="IPR050464">
    <property type="entry name" value="Zeta_carotene_desat/Oxidored"/>
</dbReference>
<keyword evidence="14" id="KW-1185">Reference proteome</keyword>
<dbReference type="InterPro" id="IPR004572">
    <property type="entry name" value="Protoporphyrinogen_oxidase"/>
</dbReference>
<comment type="similarity">
    <text evidence="3 11">Belongs to the protoporphyrinogen/coproporphyrinogen oxidase family. Protoporphyrinogen oxidase subfamily.</text>
</comment>
<dbReference type="GO" id="GO:0006782">
    <property type="term" value="P:protoporphyrinogen IX biosynthetic process"/>
    <property type="evidence" value="ECO:0007669"/>
    <property type="project" value="UniProtKB-UniRule"/>
</dbReference>
<gene>
    <name evidence="13" type="primary">HEM14</name>
    <name evidence="13" type="ORF">IWQ62_002660</name>
</gene>
<dbReference type="Pfam" id="PF01593">
    <property type="entry name" value="Amino_oxidase"/>
    <property type="match status" value="1"/>
</dbReference>
<evidence type="ECO:0000256" key="9">
    <source>
        <dbReference type="ARBA" id="ARBA00023244"/>
    </source>
</evidence>
<feature type="domain" description="Amine oxidase" evidence="12">
    <location>
        <begin position="10"/>
        <end position="507"/>
    </location>
</feature>
<reference evidence="13" key="1">
    <citation type="submission" date="2022-07" db="EMBL/GenBank/DDBJ databases">
        <title>Phylogenomic reconstructions and comparative analyses of Kickxellomycotina fungi.</title>
        <authorList>
            <person name="Reynolds N.K."/>
            <person name="Stajich J.E."/>
            <person name="Barry K."/>
            <person name="Grigoriev I.V."/>
            <person name="Crous P."/>
            <person name="Smith M.E."/>
        </authorList>
    </citation>
    <scope>NUCLEOTIDE SEQUENCE</scope>
    <source>
        <strain evidence="13">RSA 1196</strain>
    </source>
</reference>
<dbReference type="GO" id="GO:0005743">
    <property type="term" value="C:mitochondrial inner membrane"/>
    <property type="evidence" value="ECO:0007669"/>
    <property type="project" value="UniProtKB-SubCell"/>
</dbReference>
<dbReference type="InterPro" id="IPR036188">
    <property type="entry name" value="FAD/NAD-bd_sf"/>
</dbReference>
<keyword evidence="7 11" id="KW-0560">Oxidoreductase</keyword>
<evidence type="ECO:0000256" key="8">
    <source>
        <dbReference type="ARBA" id="ARBA00023133"/>
    </source>
</evidence>
<keyword evidence="5 11" id="KW-0285">Flavoprotein</keyword>
<evidence type="ECO:0000313" key="13">
    <source>
        <dbReference type="EMBL" id="KAJ1965458.1"/>
    </source>
</evidence>
<dbReference type="PANTHER" id="PTHR42923">
    <property type="entry name" value="PROTOPORPHYRINOGEN OXIDASE"/>
    <property type="match status" value="1"/>
</dbReference>
<comment type="subcellular location">
    <subcellularLocation>
        <location evidence="11">Mitochondrion inner membrane</location>
    </subcellularLocation>
</comment>
<keyword evidence="9 11" id="KW-0627">Porphyrin biosynthesis</keyword>
<comment type="function">
    <text evidence="1 11">Catalyzes the 6-electron oxidation of protoporphyrinogen-IX to form protoporphyrin-IX.</text>
</comment>
<evidence type="ECO:0000259" key="12">
    <source>
        <dbReference type="Pfam" id="PF01593"/>
    </source>
</evidence>
<comment type="catalytic activity">
    <reaction evidence="10 11">
        <text>protoporphyrinogen IX + 3 O2 = protoporphyrin IX + 3 H2O2</text>
        <dbReference type="Rhea" id="RHEA:25576"/>
        <dbReference type="ChEBI" id="CHEBI:15379"/>
        <dbReference type="ChEBI" id="CHEBI:16240"/>
        <dbReference type="ChEBI" id="CHEBI:57306"/>
        <dbReference type="ChEBI" id="CHEBI:57307"/>
        <dbReference type="EC" id="1.3.3.4"/>
    </reaction>
</comment>
<evidence type="ECO:0000256" key="2">
    <source>
        <dbReference type="ARBA" id="ARBA00005073"/>
    </source>
</evidence>
<evidence type="ECO:0000313" key="14">
    <source>
        <dbReference type="Proteomes" id="UP001150925"/>
    </source>
</evidence>
<dbReference type="Gene3D" id="3.50.50.60">
    <property type="entry name" value="FAD/NAD(P)-binding domain"/>
    <property type="match status" value="1"/>
</dbReference>
<dbReference type="PANTHER" id="PTHR42923:SF3">
    <property type="entry name" value="PROTOPORPHYRINOGEN OXIDASE"/>
    <property type="match status" value="1"/>
</dbReference>
<name>A0A9W8E2G0_9FUNG</name>
<dbReference type="Proteomes" id="UP001150925">
    <property type="component" value="Unassembled WGS sequence"/>
</dbReference>
<dbReference type="EMBL" id="JANBPY010000595">
    <property type="protein sequence ID" value="KAJ1965458.1"/>
    <property type="molecule type" value="Genomic_DNA"/>
</dbReference>
<dbReference type="SUPFAM" id="SSF51905">
    <property type="entry name" value="FAD/NAD(P)-binding domain"/>
    <property type="match status" value="1"/>
</dbReference>
<evidence type="ECO:0000256" key="7">
    <source>
        <dbReference type="ARBA" id="ARBA00023002"/>
    </source>
</evidence>
<proteinExistence type="inferred from homology"/>
<sequence length="628" mass="69570">MHVVVVGGGLSGLSTAYYLTKRLLPPLQELARYGERSTGVKITLLEGSDRWGGWVDTRLTSLTENPVIPLRPTVDATGDHKIIFETGPRTFRPSGDEAVPMLQLLEELDLATETHICDKNSPSASNRYVYFQEQLNRMPAGLGSFLSFRSIPPVLKGFIPAVLREPWRRDLRPSSSDPLGDESIFSFIQRHFGSTVADNIVSAVIHGIYAGDIRKLSVDSTLRSLKDIERRHGSVVRGIVAQELANIKSSLFGVRNQSRLVSDAHQERSVQPDPALWARDPASYWKQRDTGLNARYKSLLDLTRRNCQSGFWKRMHRASMYSFNLGSSTLVDRLLRHLQSYPSEIVELKLNSPVAKAQPYQDSVKLTVESEGDSSSSGGTTLDADHVVYTLPAHHLPGILPQSFPELSHNPSVDVAVVNLAYHGKRRPVDGFGYLTPCSVPSDALGVIFDSCTNPAQDRLFVAPSSVTSPHNLPWSERSTSSQGQITQPPLDRLTVMMGGYRFTELFGQPAHLFHRDDPRFLHTALAAIDRQLGPPPQDVVLVASRVSLHSQCLPQYYVGHRHRLQQLRQHMVDTFGHRMSFTGASFLGPSMNACVKHSRQLVDDLVDVGALGAPPQVVVTGFDRCLL</sequence>
<evidence type="ECO:0000256" key="1">
    <source>
        <dbReference type="ARBA" id="ARBA00002600"/>
    </source>
</evidence>
<dbReference type="OrthoDB" id="438553at2759"/>
<accession>A0A9W8E2G0</accession>
<dbReference type="AlphaFoldDB" id="A0A9W8E2G0"/>